<dbReference type="InterPro" id="IPR014440">
    <property type="entry name" value="HCCAis_GSTk"/>
</dbReference>
<dbReference type="SUPFAM" id="SSF52833">
    <property type="entry name" value="Thioredoxin-like"/>
    <property type="match status" value="1"/>
</dbReference>
<sequence length="197" mass="22213">MQRSIQFWFEFASTYSYLSAMRIEDLAAQHGVSVEWHPFLLGPIFASQGWDNSPFNIYPAKGRYMWRDMERLTAQRGLRFSRPDPFPQNGLKAARLVMTIEAHPQRAAFVRAVYAAEFVDGLNIADDQVLIDCLSQASLPPDTLAHCHDTEIKAALMQQTQTAQAKGIFGAPSFLVGEELFWGDDRLDEAMQLAAEI</sequence>
<dbReference type="GO" id="GO:0006749">
    <property type="term" value="P:glutathione metabolic process"/>
    <property type="evidence" value="ECO:0007669"/>
    <property type="project" value="TreeGrafter"/>
</dbReference>
<organism evidence="4 5">
    <name type="scientific">Ruegeria denitrificans</name>
    <dbReference type="NCBI Taxonomy" id="1715692"/>
    <lineage>
        <taxon>Bacteria</taxon>
        <taxon>Pseudomonadati</taxon>
        <taxon>Pseudomonadota</taxon>
        <taxon>Alphaproteobacteria</taxon>
        <taxon>Rhodobacterales</taxon>
        <taxon>Roseobacteraceae</taxon>
        <taxon>Ruegeria</taxon>
    </lineage>
</organism>
<dbReference type="STRING" id="1715692.RUE5091_02218"/>
<gene>
    <name evidence="4" type="primary">nahD_3</name>
    <name evidence="4" type="ORF">RUE5091_02218</name>
</gene>
<dbReference type="PANTHER" id="PTHR42943:SF2">
    <property type="entry name" value="GLUTATHIONE S-TRANSFERASE KAPPA 1"/>
    <property type="match status" value="1"/>
</dbReference>
<evidence type="ECO:0000256" key="2">
    <source>
        <dbReference type="PIRSR" id="PIRSR006386-1"/>
    </source>
</evidence>
<evidence type="ECO:0000313" key="5">
    <source>
        <dbReference type="Proteomes" id="UP000051260"/>
    </source>
</evidence>
<dbReference type="Proteomes" id="UP000051260">
    <property type="component" value="Unassembled WGS sequence"/>
</dbReference>
<dbReference type="AlphaFoldDB" id="A0A0P1IA86"/>
<dbReference type="Pfam" id="PF01323">
    <property type="entry name" value="DSBA"/>
    <property type="match status" value="1"/>
</dbReference>
<dbReference type="InterPro" id="IPR051924">
    <property type="entry name" value="GST_Kappa/NadH"/>
</dbReference>
<evidence type="ECO:0000259" key="3">
    <source>
        <dbReference type="Pfam" id="PF01323"/>
    </source>
</evidence>
<dbReference type="CDD" id="cd03022">
    <property type="entry name" value="DsbA_HCCA_Iso"/>
    <property type="match status" value="1"/>
</dbReference>
<accession>A0A0P1IA86</accession>
<evidence type="ECO:0000313" key="4">
    <source>
        <dbReference type="EMBL" id="CUK01161.1"/>
    </source>
</evidence>
<dbReference type="GO" id="GO:0004602">
    <property type="term" value="F:glutathione peroxidase activity"/>
    <property type="evidence" value="ECO:0007669"/>
    <property type="project" value="TreeGrafter"/>
</dbReference>
<dbReference type="InterPro" id="IPR001853">
    <property type="entry name" value="DSBA-like_thioredoxin_dom"/>
</dbReference>
<reference evidence="5" key="1">
    <citation type="submission" date="2015-09" db="EMBL/GenBank/DDBJ databases">
        <authorList>
            <person name="Rodrigo-Torres L."/>
            <person name="Arahal D.R."/>
        </authorList>
    </citation>
    <scope>NUCLEOTIDE SEQUENCE [LARGE SCALE GENOMIC DNA]</scope>
    <source>
        <strain evidence="5">CECT 5091</strain>
    </source>
</reference>
<dbReference type="OrthoDB" id="5244108at2"/>
<proteinExistence type="inferred from homology"/>
<protein>
    <recommendedName>
        <fullName evidence="1">2-hydroxychromene-2-carboxylate isomerase</fullName>
        <ecNumber evidence="1">5.99.1.4</ecNumber>
    </recommendedName>
</protein>
<keyword evidence="1 4" id="KW-0413">Isomerase</keyword>
<comment type="similarity">
    <text evidence="1">Belongs to the GST superfamily. NadH family.</text>
</comment>
<dbReference type="GO" id="GO:0004364">
    <property type="term" value="F:glutathione transferase activity"/>
    <property type="evidence" value="ECO:0007669"/>
    <property type="project" value="TreeGrafter"/>
</dbReference>
<dbReference type="RefSeq" id="WP_058281938.1">
    <property type="nucleotide sequence ID" value="NZ_CYUD01000006.1"/>
</dbReference>
<feature type="active site" description="Nucleophile" evidence="2">
    <location>
        <position position="13"/>
    </location>
</feature>
<dbReference type="InterPro" id="IPR044087">
    <property type="entry name" value="NahD-like"/>
</dbReference>
<dbReference type="InterPro" id="IPR036249">
    <property type="entry name" value="Thioredoxin-like_sf"/>
</dbReference>
<evidence type="ECO:0000256" key="1">
    <source>
        <dbReference type="PIRNR" id="PIRNR006386"/>
    </source>
</evidence>
<dbReference type="GO" id="GO:0018845">
    <property type="term" value="F:2-hydroxychromene-2-carboxylate isomerase activity"/>
    <property type="evidence" value="ECO:0007669"/>
    <property type="project" value="UniProtKB-UniRule"/>
</dbReference>
<keyword evidence="5" id="KW-1185">Reference proteome</keyword>
<feature type="domain" description="DSBA-like thioredoxin" evidence="3">
    <location>
        <begin position="5"/>
        <end position="189"/>
    </location>
</feature>
<name>A0A0P1IA86_9RHOB</name>
<dbReference type="PANTHER" id="PTHR42943">
    <property type="entry name" value="GLUTATHIONE S-TRANSFERASE KAPPA"/>
    <property type="match status" value="1"/>
</dbReference>
<dbReference type="EMBL" id="CYUD01000006">
    <property type="protein sequence ID" value="CUK01161.1"/>
    <property type="molecule type" value="Genomic_DNA"/>
</dbReference>
<dbReference type="EC" id="5.99.1.4" evidence="1"/>
<dbReference type="Gene3D" id="3.40.30.10">
    <property type="entry name" value="Glutaredoxin"/>
    <property type="match status" value="1"/>
</dbReference>
<comment type="catalytic activity">
    <reaction evidence="1">
        <text>2-hydroxychromene-2-carboxylate = (3E)-4-(2-hydroxyphenyl)-2-oxobut-3-enoate</text>
        <dbReference type="Rhea" id="RHEA:27401"/>
        <dbReference type="ChEBI" id="CHEBI:59350"/>
        <dbReference type="ChEBI" id="CHEBI:59353"/>
        <dbReference type="EC" id="5.99.1.4"/>
    </reaction>
</comment>
<dbReference type="PIRSF" id="PIRSF006386">
    <property type="entry name" value="HCCAis_GSTk"/>
    <property type="match status" value="1"/>
</dbReference>
<dbReference type="GO" id="GO:1901170">
    <property type="term" value="P:naphthalene catabolic process"/>
    <property type="evidence" value="ECO:0007669"/>
    <property type="project" value="InterPro"/>
</dbReference>